<evidence type="ECO:0000313" key="2">
    <source>
        <dbReference type="EMBL" id="PVI02984.1"/>
    </source>
</evidence>
<dbReference type="STRING" id="97972.A0A2V1E027"/>
<feature type="signal peptide" evidence="1">
    <location>
        <begin position="1"/>
        <end position="24"/>
    </location>
</feature>
<evidence type="ECO:0000256" key="1">
    <source>
        <dbReference type="SAM" id="SignalP"/>
    </source>
</evidence>
<name>A0A2V1E027_9PLEO</name>
<reference evidence="2 3" key="1">
    <citation type="journal article" date="2018" name="Sci. Rep.">
        <title>Comparative genomics provides insights into the lifestyle and reveals functional heterogeneity of dark septate endophytic fungi.</title>
        <authorList>
            <person name="Knapp D.G."/>
            <person name="Nemeth J.B."/>
            <person name="Barry K."/>
            <person name="Hainaut M."/>
            <person name="Henrissat B."/>
            <person name="Johnson J."/>
            <person name="Kuo A."/>
            <person name="Lim J.H.P."/>
            <person name="Lipzen A."/>
            <person name="Nolan M."/>
            <person name="Ohm R.A."/>
            <person name="Tamas L."/>
            <person name="Grigoriev I.V."/>
            <person name="Spatafora J.W."/>
            <person name="Nagy L.G."/>
            <person name="Kovacs G.M."/>
        </authorList>
    </citation>
    <scope>NUCLEOTIDE SEQUENCE [LARGE SCALE GENOMIC DNA]</scope>
    <source>
        <strain evidence="2 3">DSE2036</strain>
    </source>
</reference>
<dbReference type="OrthoDB" id="5186230at2759"/>
<evidence type="ECO:0008006" key="4">
    <source>
        <dbReference type="Google" id="ProtNLM"/>
    </source>
</evidence>
<feature type="chain" id="PRO_5015934441" description="Coagulation factor 5/8 type domain-containing protein" evidence="1">
    <location>
        <begin position="25"/>
        <end position="288"/>
    </location>
</feature>
<evidence type="ECO:0000313" key="3">
    <source>
        <dbReference type="Proteomes" id="UP000244855"/>
    </source>
</evidence>
<dbReference type="AlphaFoldDB" id="A0A2V1E027"/>
<gene>
    <name evidence="2" type="ORF">DM02DRAFT_699296</name>
</gene>
<dbReference type="EMBL" id="KZ805336">
    <property type="protein sequence ID" value="PVI02984.1"/>
    <property type="molecule type" value="Genomic_DNA"/>
</dbReference>
<proteinExistence type="predicted"/>
<sequence length="288" mass="31302">MRAHKLSSWVTALVLAIYLPLALAQNIRAIYLFKDVLKSNTSAITTSGFNAAIMFGVGILQNGDIMYYSNTPGSVDTLIASGGQYVGGTALQNKVRSLKASGSSINRLEICTNSNNIQALMASPGPGSNTNLYRNLASLKTAWGLDAVNNNDEAIYHLDSTLKFGRMVGEIGYKYTLVPYTRVSFWQSVKSQLGGLVDRVYLQCYDGGASNDPISWQNQLGMGVVPLIWVTNDAKPSFGQTPAQARSRFAAWKARGTLAGGGYWNEFDIEKMSLSYKDYADVLNGLFS</sequence>
<dbReference type="Proteomes" id="UP000244855">
    <property type="component" value="Unassembled WGS sequence"/>
</dbReference>
<protein>
    <recommendedName>
        <fullName evidence="4">Coagulation factor 5/8 type domain-containing protein</fullName>
    </recommendedName>
</protein>
<keyword evidence="3" id="KW-1185">Reference proteome</keyword>
<keyword evidence="1" id="KW-0732">Signal</keyword>
<organism evidence="2 3">
    <name type="scientific">Periconia macrospinosa</name>
    <dbReference type="NCBI Taxonomy" id="97972"/>
    <lineage>
        <taxon>Eukaryota</taxon>
        <taxon>Fungi</taxon>
        <taxon>Dikarya</taxon>
        <taxon>Ascomycota</taxon>
        <taxon>Pezizomycotina</taxon>
        <taxon>Dothideomycetes</taxon>
        <taxon>Pleosporomycetidae</taxon>
        <taxon>Pleosporales</taxon>
        <taxon>Massarineae</taxon>
        <taxon>Periconiaceae</taxon>
        <taxon>Periconia</taxon>
    </lineage>
</organism>
<accession>A0A2V1E027</accession>